<keyword evidence="2" id="KW-1185">Reference proteome</keyword>
<dbReference type="Pfam" id="PF18306">
    <property type="entry name" value="LDcluster4"/>
    <property type="match status" value="1"/>
</dbReference>
<proteinExistence type="predicted"/>
<reference evidence="1" key="1">
    <citation type="submission" date="2021-03" db="EMBL/GenBank/DDBJ databases">
        <authorList>
            <person name="Wang G."/>
        </authorList>
    </citation>
    <scope>NUCLEOTIDE SEQUENCE</scope>
    <source>
        <strain evidence="1">KCTC 12899</strain>
    </source>
</reference>
<name>A0A8J7U1D6_9BACT</name>
<dbReference type="EMBL" id="JAFREP010000002">
    <property type="protein sequence ID" value="MBO1317417.1"/>
    <property type="molecule type" value="Genomic_DNA"/>
</dbReference>
<dbReference type="RefSeq" id="WP_207856653.1">
    <property type="nucleotide sequence ID" value="NZ_JAFREP010000002.1"/>
</dbReference>
<evidence type="ECO:0000313" key="2">
    <source>
        <dbReference type="Proteomes" id="UP000664417"/>
    </source>
</evidence>
<dbReference type="Gene3D" id="3.40.50.450">
    <property type="match status" value="1"/>
</dbReference>
<dbReference type="SUPFAM" id="SSF102405">
    <property type="entry name" value="MCP/YpsA-like"/>
    <property type="match status" value="1"/>
</dbReference>
<comment type="caution">
    <text evidence="1">The sequence shown here is derived from an EMBL/GenBank/DDBJ whole genome shotgun (WGS) entry which is preliminary data.</text>
</comment>
<evidence type="ECO:0000313" key="1">
    <source>
        <dbReference type="EMBL" id="MBO1317417.1"/>
    </source>
</evidence>
<gene>
    <name evidence="1" type="ORF">J3U88_03025</name>
</gene>
<protein>
    <recommendedName>
        <fullName evidence="3">DNA-binding protein</fullName>
    </recommendedName>
</protein>
<evidence type="ECO:0008006" key="3">
    <source>
        <dbReference type="Google" id="ProtNLM"/>
    </source>
</evidence>
<accession>A0A8J7U1D6</accession>
<dbReference type="AlphaFoldDB" id="A0A8J7U1D6"/>
<sequence>MVLARLPIIGVMGSGSEDGLPLAADLGRFLAQQPVHLLTGGGGGTMAAVSRAFYETPGRRGLVVGVLPCATRETPTIPKPGYPNPWVELPIRTHLPYSGERGEDPLSRNPINVLSADLVVALPGGAGTASEIRLAHAYGRPIIHLSPNSNPFIEKHNLTRANNLIDFQTFFQTWLAGFR</sequence>
<dbReference type="Proteomes" id="UP000664417">
    <property type="component" value="Unassembled WGS sequence"/>
</dbReference>
<dbReference type="InterPro" id="IPR041164">
    <property type="entry name" value="LDcluster4"/>
</dbReference>
<organism evidence="1 2">
    <name type="scientific">Acanthopleuribacter pedis</name>
    <dbReference type="NCBI Taxonomy" id="442870"/>
    <lineage>
        <taxon>Bacteria</taxon>
        <taxon>Pseudomonadati</taxon>
        <taxon>Acidobacteriota</taxon>
        <taxon>Holophagae</taxon>
        <taxon>Acanthopleuribacterales</taxon>
        <taxon>Acanthopleuribacteraceae</taxon>
        <taxon>Acanthopleuribacter</taxon>
    </lineage>
</organism>